<dbReference type="CDD" id="cd20169">
    <property type="entry name" value="Peptidase_M90_mtfA"/>
    <property type="match status" value="1"/>
</dbReference>
<sequence length="259" mass="29312">MDVLMVIAIVFIMSTAGFFYFAGSKNSNNHIIPGNVGQLLTDNVVFYNKLNDNDKQLFEARVRHFLDTVAVRGVEVNVEELDRVLVAAGAIIPIFNFPDWKYNNISEVLLYKGTFSRDFDTDGASRNVLGMVGDGPMHREMILSLPSVRSSFQNARDGQNTVIHEFVHLLDKADGATDGISEYLLVQPQIIPWVKRMHETINRMRVSGKSDIDLYGATGDSEFFAVVAEYFFEKPDQLKQKHPDLYELLEEMFVPDPVK</sequence>
<dbReference type="Gene3D" id="3.40.390.10">
    <property type="entry name" value="Collagenase (Catalytic Domain)"/>
    <property type="match status" value="1"/>
</dbReference>
<keyword evidence="1" id="KW-1133">Transmembrane helix</keyword>
<keyword evidence="3" id="KW-1185">Reference proteome</keyword>
<name>A0A2S7T039_9BACT</name>
<evidence type="ECO:0000256" key="1">
    <source>
        <dbReference type="SAM" id="Phobius"/>
    </source>
</evidence>
<dbReference type="Pfam" id="PF06167">
    <property type="entry name" value="Peptidase_M90"/>
    <property type="match status" value="1"/>
</dbReference>
<dbReference type="AlphaFoldDB" id="A0A2S7T039"/>
<proteinExistence type="predicted"/>
<dbReference type="OrthoDB" id="9786424at2"/>
<evidence type="ECO:0000313" key="3">
    <source>
        <dbReference type="Proteomes" id="UP000239872"/>
    </source>
</evidence>
<dbReference type="GO" id="GO:0005829">
    <property type="term" value="C:cytosol"/>
    <property type="evidence" value="ECO:0007669"/>
    <property type="project" value="TreeGrafter"/>
</dbReference>
<dbReference type="RefSeq" id="WP_105037442.1">
    <property type="nucleotide sequence ID" value="NZ_PPSL01000001.1"/>
</dbReference>
<accession>A0A2S7T039</accession>
<dbReference type="PANTHER" id="PTHR30164">
    <property type="entry name" value="MTFA PEPTIDASE"/>
    <property type="match status" value="1"/>
</dbReference>
<reference evidence="2 3" key="1">
    <citation type="submission" date="2018-01" db="EMBL/GenBank/DDBJ databases">
        <title>A novel member of the phylum Bacteroidetes isolated from glacier ice.</title>
        <authorList>
            <person name="Liu Q."/>
            <person name="Xin Y.-H."/>
        </authorList>
    </citation>
    <scope>NUCLEOTIDE SEQUENCE [LARGE SCALE GENOMIC DNA]</scope>
    <source>
        <strain evidence="2 3">RB1R16</strain>
    </source>
</reference>
<dbReference type="GO" id="GO:0004177">
    <property type="term" value="F:aminopeptidase activity"/>
    <property type="evidence" value="ECO:0007669"/>
    <property type="project" value="TreeGrafter"/>
</dbReference>
<keyword evidence="1" id="KW-0812">Transmembrane</keyword>
<evidence type="ECO:0000313" key="2">
    <source>
        <dbReference type="EMBL" id="PQJ12559.1"/>
    </source>
</evidence>
<dbReference type="Proteomes" id="UP000239872">
    <property type="component" value="Unassembled WGS sequence"/>
</dbReference>
<dbReference type="InterPro" id="IPR024079">
    <property type="entry name" value="MetalloPept_cat_dom_sf"/>
</dbReference>
<feature type="transmembrane region" description="Helical" evidence="1">
    <location>
        <begin position="6"/>
        <end position="23"/>
    </location>
</feature>
<dbReference type="SUPFAM" id="SSF55486">
    <property type="entry name" value="Metalloproteases ('zincins'), catalytic domain"/>
    <property type="match status" value="1"/>
</dbReference>
<dbReference type="EMBL" id="PPSL01000001">
    <property type="protein sequence ID" value="PQJ12559.1"/>
    <property type="molecule type" value="Genomic_DNA"/>
</dbReference>
<dbReference type="GO" id="GO:0008237">
    <property type="term" value="F:metallopeptidase activity"/>
    <property type="evidence" value="ECO:0007669"/>
    <property type="project" value="InterPro"/>
</dbReference>
<organism evidence="2 3">
    <name type="scientific">Flavipsychrobacter stenotrophus</name>
    <dbReference type="NCBI Taxonomy" id="2077091"/>
    <lineage>
        <taxon>Bacteria</taxon>
        <taxon>Pseudomonadati</taxon>
        <taxon>Bacteroidota</taxon>
        <taxon>Chitinophagia</taxon>
        <taxon>Chitinophagales</taxon>
        <taxon>Chitinophagaceae</taxon>
        <taxon>Flavipsychrobacter</taxon>
    </lineage>
</organism>
<keyword evidence="1" id="KW-0472">Membrane</keyword>
<dbReference type="PANTHER" id="PTHR30164:SF2">
    <property type="entry name" value="PROTEIN MTFA"/>
    <property type="match status" value="1"/>
</dbReference>
<dbReference type="InterPro" id="IPR010384">
    <property type="entry name" value="MtfA_fam"/>
</dbReference>
<protein>
    <submittedName>
        <fullName evidence="2">Peptidase</fullName>
    </submittedName>
</protein>
<dbReference type="InterPro" id="IPR042252">
    <property type="entry name" value="MtfA_N"/>
</dbReference>
<dbReference type="Gene3D" id="1.10.472.150">
    <property type="entry name" value="Glucose-regulated metallo-peptidase M90, N-terminal domain"/>
    <property type="match status" value="1"/>
</dbReference>
<comment type="caution">
    <text evidence="2">The sequence shown here is derived from an EMBL/GenBank/DDBJ whole genome shotgun (WGS) entry which is preliminary data.</text>
</comment>
<gene>
    <name evidence="2" type="ORF">CJD36_002085</name>
</gene>